<proteinExistence type="predicted"/>
<feature type="transmembrane region" description="Helical" evidence="1">
    <location>
        <begin position="16"/>
        <end position="39"/>
    </location>
</feature>
<feature type="domain" description="Peptidase S26" evidence="2">
    <location>
        <begin position="17"/>
        <end position="155"/>
    </location>
</feature>
<dbReference type="GO" id="GO:0006465">
    <property type="term" value="P:signal peptide processing"/>
    <property type="evidence" value="ECO:0007669"/>
    <property type="project" value="InterPro"/>
</dbReference>
<reference evidence="4" key="1">
    <citation type="submission" date="2016-09" db="EMBL/GenBank/DDBJ databases">
        <title>Genome Sequence of Bathymodiolus thermophilus sulfur-oxidizing gill endosymbiont.</title>
        <authorList>
            <person name="Ponnudurai R."/>
            <person name="Kleiner M."/>
            <person name="Sayavedra L."/>
            <person name="Thuermer A."/>
            <person name="Felbeck H."/>
            <person name="Schlueter R."/>
            <person name="Schweder T."/>
            <person name="Markert S."/>
        </authorList>
    </citation>
    <scope>NUCLEOTIDE SEQUENCE [LARGE SCALE GENOMIC DNA]</scope>
    <source>
        <strain evidence="4">BAT/CrabSpa'14</strain>
    </source>
</reference>
<accession>A0A1J5UKU5</accession>
<dbReference type="Proteomes" id="UP000182798">
    <property type="component" value="Unassembled WGS sequence"/>
</dbReference>
<protein>
    <recommendedName>
        <fullName evidence="2">Peptidase S26 domain-containing protein</fullName>
    </recommendedName>
</protein>
<dbReference type="EMBL" id="MIQH01000486">
    <property type="protein sequence ID" value="OIR24879.1"/>
    <property type="molecule type" value="Genomic_DNA"/>
</dbReference>
<dbReference type="AlphaFoldDB" id="A0A1J5UKU5"/>
<dbReference type="Gene3D" id="2.10.109.10">
    <property type="entry name" value="Umud Fragment, subunit A"/>
    <property type="match status" value="1"/>
</dbReference>
<gene>
    <name evidence="3" type="ORF">BGC33_11980</name>
</gene>
<evidence type="ECO:0000256" key="1">
    <source>
        <dbReference type="SAM" id="Phobius"/>
    </source>
</evidence>
<dbReference type="RefSeq" id="WP_071564070.1">
    <property type="nucleotide sequence ID" value="NZ_MIQH01000486.1"/>
</dbReference>
<evidence type="ECO:0000313" key="3">
    <source>
        <dbReference type="EMBL" id="OIR24879.1"/>
    </source>
</evidence>
<evidence type="ECO:0000259" key="2">
    <source>
        <dbReference type="Pfam" id="PF10502"/>
    </source>
</evidence>
<dbReference type="GO" id="GO:0004252">
    <property type="term" value="F:serine-type endopeptidase activity"/>
    <property type="evidence" value="ECO:0007669"/>
    <property type="project" value="InterPro"/>
</dbReference>
<organism evidence="3 4">
    <name type="scientific">Bathymodiolus thermophilus thioautotrophic gill symbiont</name>
    <dbReference type="NCBI Taxonomy" id="2360"/>
    <lineage>
        <taxon>Bacteria</taxon>
        <taxon>Pseudomonadati</taxon>
        <taxon>Pseudomonadota</taxon>
        <taxon>Gammaproteobacteria</taxon>
        <taxon>sulfur-oxidizing symbionts</taxon>
    </lineage>
</organism>
<dbReference type="Pfam" id="PF10502">
    <property type="entry name" value="Peptidase_S26"/>
    <property type="match status" value="1"/>
</dbReference>
<keyword evidence="1" id="KW-0812">Transmembrane</keyword>
<dbReference type="InterPro" id="IPR019533">
    <property type="entry name" value="Peptidase_S26"/>
</dbReference>
<dbReference type="OrthoDB" id="5360818at2"/>
<sequence>MVKNTKKSTTITPKKLLIFSLIALIIYLIIGAFFTHIVVNVSDSHAGTLFWKSDKNPGKNEFVYFNFKHPLLPKNIKILSKKLVCIGGDKLQINDKFIICNEQKYPIKRNQKTGSGKPIKQFYYDGIVPKNKAVVWGSNLESFDSRYWGFIDYQKLKTILILF</sequence>
<evidence type="ECO:0000313" key="4">
    <source>
        <dbReference type="Proteomes" id="UP000182798"/>
    </source>
</evidence>
<dbReference type="SUPFAM" id="SSF51306">
    <property type="entry name" value="LexA/Signal peptidase"/>
    <property type="match status" value="1"/>
</dbReference>
<keyword evidence="1" id="KW-0472">Membrane</keyword>
<name>A0A1J5UKU5_9GAMM</name>
<comment type="caution">
    <text evidence="3">The sequence shown here is derived from an EMBL/GenBank/DDBJ whole genome shotgun (WGS) entry which is preliminary data.</text>
</comment>
<keyword evidence="1" id="KW-1133">Transmembrane helix</keyword>
<dbReference type="InterPro" id="IPR036286">
    <property type="entry name" value="LexA/Signal_pep-like_sf"/>
</dbReference>